<feature type="non-terminal residue" evidence="1">
    <location>
        <position position="443"/>
    </location>
</feature>
<gene>
    <name evidence="1" type="ORF">BCR33DRAFT_719520</name>
</gene>
<dbReference type="EMBL" id="MCGO01000036">
    <property type="protein sequence ID" value="ORY40112.1"/>
    <property type="molecule type" value="Genomic_DNA"/>
</dbReference>
<name>A0A1Y2BZA8_9FUNG</name>
<comment type="caution">
    <text evidence="1">The sequence shown here is derived from an EMBL/GenBank/DDBJ whole genome shotgun (WGS) entry which is preliminary data.</text>
</comment>
<proteinExistence type="predicted"/>
<accession>A0A1Y2BZA8</accession>
<dbReference type="SUPFAM" id="SSF56112">
    <property type="entry name" value="Protein kinase-like (PK-like)"/>
    <property type="match status" value="1"/>
</dbReference>
<organism evidence="1 2">
    <name type="scientific">Rhizoclosmatium globosum</name>
    <dbReference type="NCBI Taxonomy" id="329046"/>
    <lineage>
        <taxon>Eukaryota</taxon>
        <taxon>Fungi</taxon>
        <taxon>Fungi incertae sedis</taxon>
        <taxon>Chytridiomycota</taxon>
        <taxon>Chytridiomycota incertae sedis</taxon>
        <taxon>Chytridiomycetes</taxon>
        <taxon>Chytridiales</taxon>
        <taxon>Chytriomycetaceae</taxon>
        <taxon>Rhizoclosmatium</taxon>
    </lineage>
</organism>
<dbReference type="AlphaFoldDB" id="A0A1Y2BZA8"/>
<dbReference type="OrthoDB" id="2171656at2759"/>
<evidence type="ECO:0000313" key="1">
    <source>
        <dbReference type="EMBL" id="ORY40112.1"/>
    </source>
</evidence>
<dbReference type="Proteomes" id="UP000193642">
    <property type="component" value="Unassembled WGS sequence"/>
</dbReference>
<reference evidence="1 2" key="1">
    <citation type="submission" date="2016-07" db="EMBL/GenBank/DDBJ databases">
        <title>Pervasive Adenine N6-methylation of Active Genes in Fungi.</title>
        <authorList>
            <consortium name="DOE Joint Genome Institute"/>
            <person name="Mondo S.J."/>
            <person name="Dannebaum R.O."/>
            <person name="Kuo R.C."/>
            <person name="Labutti K."/>
            <person name="Haridas S."/>
            <person name="Kuo A."/>
            <person name="Salamov A."/>
            <person name="Ahrendt S.R."/>
            <person name="Lipzen A."/>
            <person name="Sullivan W."/>
            <person name="Andreopoulos W.B."/>
            <person name="Clum A."/>
            <person name="Lindquist E."/>
            <person name="Daum C."/>
            <person name="Ramamoorthy G.K."/>
            <person name="Gryganskyi A."/>
            <person name="Culley D."/>
            <person name="Magnuson J.K."/>
            <person name="James T.Y."/>
            <person name="O'Malley M.A."/>
            <person name="Stajich J.E."/>
            <person name="Spatafora J.W."/>
            <person name="Visel A."/>
            <person name="Grigoriev I.V."/>
        </authorList>
    </citation>
    <scope>NUCLEOTIDE SEQUENCE [LARGE SCALE GENOMIC DNA]</scope>
    <source>
        <strain evidence="1 2">JEL800</strain>
    </source>
</reference>
<evidence type="ECO:0008006" key="3">
    <source>
        <dbReference type="Google" id="ProtNLM"/>
    </source>
</evidence>
<protein>
    <recommendedName>
        <fullName evidence="3">Protein kinase domain-containing protein</fullName>
    </recommendedName>
</protein>
<dbReference type="InterPro" id="IPR011009">
    <property type="entry name" value="Kinase-like_dom_sf"/>
</dbReference>
<evidence type="ECO:0000313" key="2">
    <source>
        <dbReference type="Proteomes" id="UP000193642"/>
    </source>
</evidence>
<sequence>MNEVQDTSVFSTSGNSNTSTTNNIQLLEQFYLQMKNDIGLAVPEPDIPEDKYQAALAVVAEAVAAEMDLPEKKPGIQDAVGRILRAALDAVDPTVETGDADSGGFVLFKECHFPAVNQPPKKEGLRGTLKSPFYFPFAGIADFGFGLAQSGTTRSAYRIASYTVYSMMRVLPYLSDDEKRLIFGDNIVMYGLLLTHKTARLINVSPLNFCLGGKFTVCCGELQSTNGTVMNDPFVKLITGFTFESVRILRHLRKLINRFSAPPLYCWLPVEAYKTIIKERNGPVTYHQTFTNPIIKVGETYYRIYRSAFSKTLTTNIAELLLDAAFAKQRNSEFVNPFEGWIFARPFMAVPDYGLSLHDVLHSNRKVTLKMIQNLIQSLAEKSMVPLTTVQYCHMDIRPGNICVKDLEGWTDARLIDYDFAAKTKGTDLNPMDKSNIQYPKEE</sequence>
<keyword evidence="2" id="KW-1185">Reference proteome</keyword>